<accession>K5ZW74</accession>
<evidence type="ECO:0000256" key="3">
    <source>
        <dbReference type="SAM" id="SignalP"/>
    </source>
</evidence>
<dbReference type="GO" id="GO:0042597">
    <property type="term" value="C:periplasmic space"/>
    <property type="evidence" value="ECO:0007669"/>
    <property type="project" value="InterPro"/>
</dbReference>
<dbReference type="Proteomes" id="UP000006330">
    <property type="component" value="Unassembled WGS sequence"/>
</dbReference>
<evidence type="ECO:0000313" key="7">
    <source>
        <dbReference type="Proteomes" id="UP000006330"/>
    </source>
</evidence>
<dbReference type="InterPro" id="IPR008929">
    <property type="entry name" value="Chondroitin_lyas"/>
</dbReference>
<feature type="domain" description="Right handed beta helix" evidence="5">
    <location>
        <begin position="557"/>
        <end position="671"/>
    </location>
</feature>
<dbReference type="SMART" id="SM00710">
    <property type="entry name" value="PbH1"/>
    <property type="match status" value="5"/>
</dbReference>
<keyword evidence="1 3" id="KW-0732">Signal</keyword>
<comment type="caution">
    <text evidence="6">The sequence shown here is derived from an EMBL/GenBank/DDBJ whole genome shotgun (WGS) entry which is preliminary data.</text>
</comment>
<dbReference type="SUPFAM" id="SSF51126">
    <property type="entry name" value="Pectin lyase-like"/>
    <property type="match status" value="1"/>
</dbReference>
<dbReference type="Pfam" id="PF05426">
    <property type="entry name" value="Alginate_lyase"/>
    <property type="match status" value="1"/>
</dbReference>
<dbReference type="InterPro" id="IPR012334">
    <property type="entry name" value="Pectin_lyas_fold"/>
</dbReference>
<organism evidence="6 7">
    <name type="scientific">Parabacteroides goldsteinii CL02T12C30</name>
    <dbReference type="NCBI Taxonomy" id="999418"/>
    <lineage>
        <taxon>Bacteria</taxon>
        <taxon>Pseudomonadati</taxon>
        <taxon>Bacteroidota</taxon>
        <taxon>Bacteroidia</taxon>
        <taxon>Bacteroidales</taxon>
        <taxon>Tannerellaceae</taxon>
        <taxon>Parabacteroides</taxon>
    </lineage>
</organism>
<dbReference type="GO" id="GO:0016829">
    <property type="term" value="F:lyase activity"/>
    <property type="evidence" value="ECO:0007669"/>
    <property type="project" value="UniProtKB-KW"/>
</dbReference>
<dbReference type="Gene3D" id="1.50.10.100">
    <property type="entry name" value="Chondroitin AC/alginate lyase"/>
    <property type="match status" value="1"/>
</dbReference>
<dbReference type="InterPro" id="IPR006626">
    <property type="entry name" value="PbH1"/>
</dbReference>
<evidence type="ECO:0008006" key="8">
    <source>
        <dbReference type="Google" id="ProtNLM"/>
    </source>
</evidence>
<dbReference type="EMBL" id="AGZO01000005">
    <property type="protein sequence ID" value="EKN20024.1"/>
    <property type="molecule type" value="Genomic_DNA"/>
</dbReference>
<reference evidence="6 7" key="1">
    <citation type="submission" date="2012-02" db="EMBL/GenBank/DDBJ databases">
        <title>The Genome Sequence of Parabacteroides goldsteinii CL02T12C30.</title>
        <authorList>
            <consortium name="The Broad Institute Genome Sequencing Platform"/>
            <person name="Earl A."/>
            <person name="Ward D."/>
            <person name="Feldgarden M."/>
            <person name="Gevers D."/>
            <person name="Zitomersky N.L."/>
            <person name="Coyne M.J."/>
            <person name="Comstock L.E."/>
            <person name="Young S.K."/>
            <person name="Zeng Q."/>
            <person name="Gargeya S."/>
            <person name="Fitzgerald M."/>
            <person name="Haas B."/>
            <person name="Abouelleil A."/>
            <person name="Alvarado L."/>
            <person name="Arachchi H.M."/>
            <person name="Berlin A."/>
            <person name="Chapman S.B."/>
            <person name="Gearin G."/>
            <person name="Goldberg J."/>
            <person name="Griggs A."/>
            <person name="Gujja S."/>
            <person name="Hansen M."/>
            <person name="Heiman D."/>
            <person name="Howarth C."/>
            <person name="Larimer J."/>
            <person name="Lui A."/>
            <person name="MacDonald P.J.P."/>
            <person name="McCowen C."/>
            <person name="Montmayeur A."/>
            <person name="Murphy C."/>
            <person name="Neiman D."/>
            <person name="Pearson M."/>
            <person name="Priest M."/>
            <person name="Roberts A."/>
            <person name="Saif S."/>
            <person name="Shea T."/>
            <person name="Sisk P."/>
            <person name="Stolte C."/>
            <person name="Sykes S."/>
            <person name="Wortman J."/>
            <person name="Nusbaum C."/>
            <person name="Birren B."/>
        </authorList>
    </citation>
    <scope>NUCLEOTIDE SEQUENCE [LARGE SCALE GENOMIC DNA]</scope>
    <source>
        <strain evidence="6 7">CL02T12C30</strain>
    </source>
</reference>
<evidence type="ECO:0000259" key="5">
    <source>
        <dbReference type="Pfam" id="PF13229"/>
    </source>
</evidence>
<gene>
    <name evidence="6" type="ORF">HMPREF1076_00220</name>
</gene>
<sequence length="695" mass="78169">MGQIVKCFIVVCCFLLKLFPVFAQSFVHPGIDMNKEDLAYMKAQVLAERKPWKESFDLLKKEVSLDFQFTSYAHVISGPYSKPDVGGKELSSCARMAYSCAVLWYISGDDRYAKKVLDIIDKWSVTLRSFDENNAKLLVALTGYELCNAAEILRYNYVGWTEKNTESMTRLMMSVYYPTIRYYFSEANGNWDGAIMHTLMAIAVFTDNRDLFDNAVYHYLHARANGSLMKYIYPNGQCQETGRDQGHVQMGLYEFSGAARIAYTQGIDLFSAADYRLALGLEYFAKFITGGSVFAYGVPSERERFKYRSGFEYCLDHFTAKGISMPNLRELCRRTVLNNAASALWKLTAFRAEFCNKPSELRALQVSDIAYPAGAKDDNFTMRYTDWVEVYNSEELQHALNISAGLGKTILLRAGEYKLQQSLTIPSNIRLCGEGVGTVLICEPSVRTAAILLGDLDAHDITIENLVLDGAWNHTVGSDPNTGRFNRTGRLSNSLTGISLRGENGHSLRNVVFKNLTVINFSRSGVYVSDVNGIEIDACDFSDNGAQVVPGPRLQHNLFIQHSTGIRLKNSRFDTSLRGCGVVIDHCRDILFDRCEIARNGWHGIMMSECQNGFVGNCLIEGNDGCGFMGDYLYHGSDCISVKNNKIQYNNEYAVKGFSLTNFIVAENIYRCNGIDEQQEYLSSEKKLQLERLNE</sequence>
<dbReference type="SUPFAM" id="SSF48230">
    <property type="entry name" value="Chondroitin AC/alginate lyase"/>
    <property type="match status" value="1"/>
</dbReference>
<dbReference type="HOGENOM" id="CLU_396764_0_0_10"/>
<evidence type="ECO:0000256" key="2">
    <source>
        <dbReference type="ARBA" id="ARBA00023239"/>
    </source>
</evidence>
<proteinExistence type="predicted"/>
<evidence type="ECO:0000259" key="4">
    <source>
        <dbReference type="Pfam" id="PF05426"/>
    </source>
</evidence>
<protein>
    <recommendedName>
        <fullName evidence="8">Right handed beta helix domain-containing protein</fullName>
    </recommendedName>
</protein>
<evidence type="ECO:0000313" key="6">
    <source>
        <dbReference type="EMBL" id="EKN20024.1"/>
    </source>
</evidence>
<dbReference type="PATRIC" id="fig|999418.3.peg.214"/>
<dbReference type="Pfam" id="PF13229">
    <property type="entry name" value="Beta_helix"/>
    <property type="match status" value="1"/>
</dbReference>
<feature type="domain" description="Alginate lyase" evidence="4">
    <location>
        <begin position="87"/>
        <end position="291"/>
    </location>
</feature>
<dbReference type="InterPro" id="IPR039448">
    <property type="entry name" value="Beta_helix"/>
</dbReference>
<dbReference type="OrthoDB" id="222550at2"/>
<dbReference type="AlphaFoldDB" id="K5ZW74"/>
<name>K5ZW74_9BACT</name>
<evidence type="ECO:0000256" key="1">
    <source>
        <dbReference type="ARBA" id="ARBA00022729"/>
    </source>
</evidence>
<feature type="signal peptide" evidence="3">
    <location>
        <begin position="1"/>
        <end position="23"/>
    </location>
</feature>
<keyword evidence="2" id="KW-0456">Lyase</keyword>
<dbReference type="InterPro" id="IPR011050">
    <property type="entry name" value="Pectin_lyase_fold/virulence"/>
</dbReference>
<dbReference type="InterPro" id="IPR008397">
    <property type="entry name" value="Alginate_lyase_dom"/>
</dbReference>
<feature type="chain" id="PRO_5003888526" description="Right handed beta helix domain-containing protein" evidence="3">
    <location>
        <begin position="24"/>
        <end position="695"/>
    </location>
</feature>
<dbReference type="Gene3D" id="2.160.20.10">
    <property type="entry name" value="Single-stranded right-handed beta-helix, Pectin lyase-like"/>
    <property type="match status" value="1"/>
</dbReference>